<organism evidence="2 3">
    <name type="scientific">Drosophila suzukii</name>
    <name type="common">Spotted-wing drosophila fruit fly</name>
    <dbReference type="NCBI Taxonomy" id="28584"/>
    <lineage>
        <taxon>Eukaryota</taxon>
        <taxon>Metazoa</taxon>
        <taxon>Ecdysozoa</taxon>
        <taxon>Arthropoda</taxon>
        <taxon>Hexapoda</taxon>
        <taxon>Insecta</taxon>
        <taxon>Pterygota</taxon>
        <taxon>Neoptera</taxon>
        <taxon>Endopterygota</taxon>
        <taxon>Diptera</taxon>
        <taxon>Brachycera</taxon>
        <taxon>Muscomorpha</taxon>
        <taxon>Ephydroidea</taxon>
        <taxon>Drosophilidae</taxon>
        <taxon>Drosophila</taxon>
        <taxon>Sophophora</taxon>
    </lineage>
</organism>
<dbReference type="AlphaFoldDB" id="A0AB40A1D8"/>
<evidence type="ECO:0000313" key="3">
    <source>
        <dbReference type="RefSeq" id="XP_036669654.3"/>
    </source>
</evidence>
<proteinExistence type="predicted"/>
<sequence length="727" mass="83354">MPRPSKVEFCEPSNRESHDSESDEEFMKYLCRDEMLKMINSDEVPSTSRKTKKSKKAKKKHKKSSKSFERALMTTEDPIEPLQTDTSFDLHSSWAPVLQPSPDKFCLQGNQGNFEPMDIRSVEELMPPPGSSIVFKAQPLPTQKKAKQMPEVRGSVAKPFFDREWKNDHNYPPKPPVESYVDLFDPNLPSSSHIWKNYERLKEGSVLPSEAEWPLSCMAGQEESKSPPSKVKEYHMPEASSSNASEPQDNSAADGLFDWDENSKWFKDNSHLRVCNDLPFDFSRLSIGLEEERALDDWIKSEGLNNPYSDIEEFNMLLTLARDYPKTHDVLFKVLKPPPPLPKKPKVVRKRPRVAFEVGDRQVDAVEPKSVKRVHYEVVPKTLPKLGIPKTTAVDPVKEKQLTESTPERIESIPPKPRDDAANKEWLQQCSKIIFQQLQLLISESTKTTSKEPGATGFRSGIATIRLEDLDDILDQNKSEFRNPQSKRLAYKWTQQYGFKSVEHLRRLLVLIPIPVRQEQCLQKIRILRRPTKPKSDPLSLSIELKFCRLFCTLQMNTHMYPEVAAMRGENAVYKSSIGVIEVRTGSSQIGWVWPNGTVMIVNGRSNEELAETLHKIVAKTMGNMNFKADPSHKLLHLRLFSGASFPWSVNLEEFSRIHTFSAQPFLREANFVYYVDKELPGVSARLYESGVFQVFAMTTDEADEMVKRLYYCSSSYRKPQIYQKSK</sequence>
<feature type="compositionally biased region" description="Polar residues" evidence="1">
    <location>
        <begin position="239"/>
        <end position="251"/>
    </location>
</feature>
<feature type="region of interest" description="Disordered" evidence="1">
    <location>
        <begin position="1"/>
        <end position="24"/>
    </location>
</feature>
<feature type="region of interest" description="Disordered" evidence="1">
    <location>
        <begin position="40"/>
        <end position="84"/>
    </location>
</feature>
<name>A0AB40A1D8_DROSZ</name>
<evidence type="ECO:0000313" key="2">
    <source>
        <dbReference type="Proteomes" id="UP001652628"/>
    </source>
</evidence>
<gene>
    <name evidence="3" type="primary">LOC118876984</name>
</gene>
<reference evidence="3" key="1">
    <citation type="submission" date="2025-08" db="UniProtKB">
        <authorList>
            <consortium name="RefSeq"/>
        </authorList>
    </citation>
    <scope>IDENTIFICATION</scope>
</reference>
<protein>
    <submittedName>
        <fullName evidence="3">Uncharacterized protein</fullName>
    </submittedName>
</protein>
<feature type="compositionally biased region" description="Basic residues" evidence="1">
    <location>
        <begin position="49"/>
        <end position="65"/>
    </location>
</feature>
<accession>A0AB40A1D8</accession>
<dbReference type="RefSeq" id="XP_036669654.3">
    <property type="nucleotide sequence ID" value="XM_036813759.3"/>
</dbReference>
<keyword evidence="2" id="KW-1185">Reference proteome</keyword>
<dbReference type="Proteomes" id="UP001652628">
    <property type="component" value="Chromosome 2R"/>
</dbReference>
<feature type="region of interest" description="Disordered" evidence="1">
    <location>
        <begin position="400"/>
        <end position="419"/>
    </location>
</feature>
<dbReference type="GeneID" id="118876984"/>
<evidence type="ECO:0000256" key="1">
    <source>
        <dbReference type="SAM" id="MobiDB-lite"/>
    </source>
</evidence>
<feature type="region of interest" description="Disordered" evidence="1">
    <location>
        <begin position="219"/>
        <end position="254"/>
    </location>
</feature>
<feature type="compositionally biased region" description="Basic and acidic residues" evidence="1">
    <location>
        <begin position="222"/>
        <end position="236"/>
    </location>
</feature>